<evidence type="ECO:0000313" key="2">
    <source>
        <dbReference type="Proteomes" id="UP001203036"/>
    </source>
</evidence>
<accession>A0ACC5ZS35</accession>
<keyword evidence="2" id="KW-1185">Reference proteome</keyword>
<evidence type="ECO:0000313" key="1">
    <source>
        <dbReference type="EMBL" id="MCM2560955.1"/>
    </source>
</evidence>
<name>A0ACC5ZS35_9RHOB</name>
<organism evidence="1 2">
    <name type="scientific">Lutimaribacter degradans</name>
    <dbReference type="NCBI Taxonomy" id="2945989"/>
    <lineage>
        <taxon>Bacteria</taxon>
        <taxon>Pseudomonadati</taxon>
        <taxon>Pseudomonadota</taxon>
        <taxon>Alphaproteobacteria</taxon>
        <taxon>Rhodobacterales</taxon>
        <taxon>Roseobacteraceae</taxon>
        <taxon>Lutimaribacter</taxon>
    </lineage>
</organism>
<protein>
    <submittedName>
        <fullName evidence="1">DUF1194 domain-containing protein</fullName>
    </submittedName>
</protein>
<gene>
    <name evidence="1" type="ORF">M8744_02240</name>
</gene>
<proteinExistence type="predicted"/>
<reference evidence="1" key="1">
    <citation type="submission" date="2022-06" db="EMBL/GenBank/DDBJ databases">
        <title>Lutimaribacter sp. EGI FJ00013, a novel bacterium isolated from a salt lake sediment enrichment.</title>
        <authorList>
            <person name="Gao L."/>
            <person name="Fang B.-Z."/>
            <person name="Li W.-J."/>
        </authorList>
    </citation>
    <scope>NUCLEOTIDE SEQUENCE</scope>
    <source>
        <strain evidence="1">EGI FJ00013</strain>
    </source>
</reference>
<comment type="caution">
    <text evidence="1">The sequence shown here is derived from an EMBL/GenBank/DDBJ whole genome shotgun (WGS) entry which is preliminary data.</text>
</comment>
<dbReference type="Proteomes" id="UP001203036">
    <property type="component" value="Unassembled WGS sequence"/>
</dbReference>
<sequence>MRRLLALCLACLATPLPAQTPVEVDVELVLAVDVSRSMQPAELELQRRGYATALTSDAVLGAVGRGLLGRVAITYVEWAGSRSQRVIVPWTLLETAEDAEWIAAQILTQSGGAMRRTSISGALELGAQSIDANEFQGLRRVIDISGDGPNNAGRAVDAARDRVLAQGITINGLPLMTRDALLARWGIPDLDAYYAACVIGGPGAFLIPVTRWEDFGDAVRRKLVMEIVGAPARLLPAQMPAHPDYNCRIGEEIWQRNMDIFMEP</sequence>
<dbReference type="EMBL" id="JAMQGO010000001">
    <property type="protein sequence ID" value="MCM2560955.1"/>
    <property type="molecule type" value="Genomic_DNA"/>
</dbReference>